<gene>
    <name evidence="15" type="ORF">D7004_10765</name>
</gene>
<dbReference type="GO" id="GO:0046872">
    <property type="term" value="F:metal ion binding"/>
    <property type="evidence" value="ECO:0007669"/>
    <property type="project" value="UniProtKB-KW"/>
</dbReference>
<keyword evidence="9" id="KW-1133">Transmembrane helix</keyword>
<sequence length="296" mass="35258">MKKAYIIMAHKYPTHLHRLVDRLNDGFSHFFIHIDSKSDMSQFDSLKEYGARLLFIDRFDARWGKYGITLPLLEGLRQIKSCSEIFDRIVVLSGQDYPIKSNKAIDDFYRNSPHSIFINFFQIPNLEKWPGKDRGGLYRFDKYYFGDRWYEILCSRTINFLSSYLRFLKRRIPNQMAPYVGSAWITLDMYALDYILKFNEKYPEYLHFHRNTFVADEAFIPMLIGNSTDEELLSRIENREKHFILWENDHSPHPKTLLKSHFGIITRSVDLFARKFDQNVDAEILDIIDEQILLKN</sequence>
<keyword evidence="6" id="KW-0479">Metal-binding</keyword>
<dbReference type="InterPro" id="IPR003406">
    <property type="entry name" value="Glyco_trans_14"/>
</dbReference>
<dbReference type="Pfam" id="PF02485">
    <property type="entry name" value="Branch"/>
    <property type="match status" value="1"/>
</dbReference>
<keyword evidence="8" id="KW-0735">Signal-anchor</keyword>
<dbReference type="PANTHER" id="PTHR46025:SF3">
    <property type="entry name" value="XYLOSYLTRANSFERASE OXT"/>
    <property type="match status" value="1"/>
</dbReference>
<evidence type="ECO:0000256" key="8">
    <source>
        <dbReference type="ARBA" id="ARBA00022968"/>
    </source>
</evidence>
<proteinExistence type="predicted"/>
<evidence type="ECO:0000256" key="14">
    <source>
        <dbReference type="ARBA" id="ARBA00042865"/>
    </source>
</evidence>
<comment type="caution">
    <text evidence="15">The sequence shown here is derived from an EMBL/GenBank/DDBJ whole genome shotgun (WGS) entry which is preliminary data.</text>
</comment>
<evidence type="ECO:0000256" key="2">
    <source>
        <dbReference type="ARBA" id="ARBA00004648"/>
    </source>
</evidence>
<reference evidence="15 16" key="1">
    <citation type="submission" date="2018-10" db="EMBL/GenBank/DDBJ databases">
        <title>Genome sequencing of Pedobacter jejuensis TNB23.</title>
        <authorList>
            <person name="Cho Y.-J."/>
            <person name="Cho A."/>
            <person name="Kim O.-S."/>
        </authorList>
    </citation>
    <scope>NUCLEOTIDE SEQUENCE [LARGE SCALE GENOMIC DNA]</scope>
    <source>
        <strain evidence="15 16">TNB23</strain>
    </source>
</reference>
<evidence type="ECO:0000256" key="9">
    <source>
        <dbReference type="ARBA" id="ARBA00022989"/>
    </source>
</evidence>
<dbReference type="AlphaFoldDB" id="A0A3N0BUW7"/>
<evidence type="ECO:0000256" key="4">
    <source>
        <dbReference type="ARBA" id="ARBA00022679"/>
    </source>
</evidence>
<keyword evidence="16" id="KW-1185">Reference proteome</keyword>
<keyword evidence="12" id="KW-1015">Disulfide bond</keyword>
<dbReference type="Proteomes" id="UP000274046">
    <property type="component" value="Unassembled WGS sequence"/>
</dbReference>
<dbReference type="GO" id="GO:0030158">
    <property type="term" value="F:protein xylosyltransferase activity"/>
    <property type="evidence" value="ECO:0007669"/>
    <property type="project" value="InterPro"/>
</dbReference>
<dbReference type="OrthoDB" id="7943907at2"/>
<organism evidence="15 16">
    <name type="scientific">Pedobacter jejuensis</name>
    <dbReference type="NCBI Taxonomy" id="1268550"/>
    <lineage>
        <taxon>Bacteria</taxon>
        <taxon>Pseudomonadati</taxon>
        <taxon>Bacteroidota</taxon>
        <taxon>Sphingobacteriia</taxon>
        <taxon>Sphingobacteriales</taxon>
        <taxon>Sphingobacteriaceae</taxon>
        <taxon>Pedobacter</taxon>
    </lineage>
</organism>
<keyword evidence="3" id="KW-0328">Glycosyltransferase</keyword>
<dbReference type="EMBL" id="RBEE01000021">
    <property type="protein sequence ID" value="RNL53035.1"/>
    <property type="molecule type" value="Genomic_DNA"/>
</dbReference>
<evidence type="ECO:0000256" key="6">
    <source>
        <dbReference type="ARBA" id="ARBA00022723"/>
    </source>
</evidence>
<name>A0A3N0BUW7_9SPHI</name>
<keyword evidence="10" id="KW-0333">Golgi apparatus</keyword>
<dbReference type="RefSeq" id="WP_123205867.1">
    <property type="nucleotide sequence ID" value="NZ_RBEE01000021.1"/>
</dbReference>
<accession>A0A3N0BUW7</accession>
<evidence type="ECO:0000256" key="10">
    <source>
        <dbReference type="ARBA" id="ARBA00023034"/>
    </source>
</evidence>
<keyword evidence="5" id="KW-0812">Transmembrane</keyword>
<evidence type="ECO:0000256" key="7">
    <source>
        <dbReference type="ARBA" id="ARBA00022824"/>
    </source>
</evidence>
<dbReference type="PANTHER" id="PTHR46025">
    <property type="entry name" value="XYLOSYLTRANSFERASE OXT"/>
    <property type="match status" value="1"/>
</dbReference>
<keyword evidence="13" id="KW-0325">Glycoprotein</keyword>
<evidence type="ECO:0000313" key="16">
    <source>
        <dbReference type="Proteomes" id="UP000274046"/>
    </source>
</evidence>
<dbReference type="GO" id="GO:0015012">
    <property type="term" value="P:heparan sulfate proteoglycan biosynthetic process"/>
    <property type="evidence" value="ECO:0007669"/>
    <property type="project" value="TreeGrafter"/>
</dbReference>
<dbReference type="InterPro" id="IPR043538">
    <property type="entry name" value="XYLT"/>
</dbReference>
<protein>
    <recommendedName>
        <fullName evidence="14">Peptide O-xylosyltransferase</fullName>
    </recommendedName>
</protein>
<evidence type="ECO:0000256" key="1">
    <source>
        <dbReference type="ARBA" id="ARBA00004323"/>
    </source>
</evidence>
<dbReference type="GO" id="GO:0016020">
    <property type="term" value="C:membrane"/>
    <property type="evidence" value="ECO:0007669"/>
    <property type="project" value="InterPro"/>
</dbReference>
<dbReference type="GO" id="GO:0050650">
    <property type="term" value="P:chondroitin sulfate proteoglycan biosynthetic process"/>
    <property type="evidence" value="ECO:0007669"/>
    <property type="project" value="TreeGrafter"/>
</dbReference>
<evidence type="ECO:0000256" key="3">
    <source>
        <dbReference type="ARBA" id="ARBA00022676"/>
    </source>
</evidence>
<evidence type="ECO:0000313" key="15">
    <source>
        <dbReference type="EMBL" id="RNL53035.1"/>
    </source>
</evidence>
<keyword evidence="4" id="KW-0808">Transferase</keyword>
<evidence type="ECO:0000256" key="11">
    <source>
        <dbReference type="ARBA" id="ARBA00023136"/>
    </source>
</evidence>
<evidence type="ECO:0000256" key="12">
    <source>
        <dbReference type="ARBA" id="ARBA00023157"/>
    </source>
</evidence>
<keyword evidence="7" id="KW-0256">Endoplasmic reticulum</keyword>
<evidence type="ECO:0000256" key="5">
    <source>
        <dbReference type="ARBA" id="ARBA00022692"/>
    </source>
</evidence>
<comment type="subcellular location">
    <subcellularLocation>
        <location evidence="2">Endoplasmic reticulum membrane</location>
        <topology evidence="2">Single-pass type II membrane protein</topology>
    </subcellularLocation>
    <subcellularLocation>
        <location evidence="1">Golgi apparatus membrane</location>
        <topology evidence="1">Single-pass type II membrane protein</topology>
    </subcellularLocation>
</comment>
<evidence type="ECO:0000256" key="13">
    <source>
        <dbReference type="ARBA" id="ARBA00023180"/>
    </source>
</evidence>
<keyword evidence="11" id="KW-0472">Membrane</keyword>